<dbReference type="AlphaFoldDB" id="A0A9P8SC60"/>
<keyword evidence="2" id="KW-0347">Helicase</keyword>
<dbReference type="EMBL" id="JAIZPD010000022">
    <property type="protein sequence ID" value="KAH0957211.1"/>
    <property type="molecule type" value="Genomic_DNA"/>
</dbReference>
<name>A0A9P8SC60_9HYPO</name>
<evidence type="ECO:0000313" key="3">
    <source>
        <dbReference type="Proteomes" id="UP000824596"/>
    </source>
</evidence>
<keyword evidence="2" id="KW-0547">Nucleotide-binding</keyword>
<dbReference type="GO" id="GO:0004386">
    <property type="term" value="F:helicase activity"/>
    <property type="evidence" value="ECO:0007669"/>
    <property type="project" value="UniProtKB-KW"/>
</dbReference>
<keyword evidence="2" id="KW-0067">ATP-binding</keyword>
<evidence type="ECO:0000259" key="1">
    <source>
        <dbReference type="Pfam" id="PF14214"/>
    </source>
</evidence>
<dbReference type="Proteomes" id="UP000824596">
    <property type="component" value="Unassembled WGS sequence"/>
</dbReference>
<dbReference type="OrthoDB" id="4917215at2759"/>
<dbReference type="InterPro" id="IPR025476">
    <property type="entry name" value="Helitron_helicase-like"/>
</dbReference>
<dbReference type="RefSeq" id="XP_044714725.1">
    <property type="nucleotide sequence ID" value="XM_044870230.1"/>
</dbReference>
<reference evidence="2" key="1">
    <citation type="submission" date="2021-09" db="EMBL/GenBank/DDBJ databases">
        <title>A high-quality genome of the endoparasitic fungus Hirsutella rhossiliensis with a comparison of Hirsutella genomes reveals transposable elements contributing to genome size variation.</title>
        <authorList>
            <person name="Lin R."/>
            <person name="Jiao Y."/>
            <person name="Sun X."/>
            <person name="Ling J."/>
            <person name="Xie B."/>
            <person name="Cheng X."/>
        </authorList>
    </citation>
    <scope>NUCLEOTIDE SEQUENCE</scope>
    <source>
        <strain evidence="2">HR02</strain>
    </source>
</reference>
<keyword evidence="2" id="KW-0378">Hydrolase</keyword>
<evidence type="ECO:0000313" key="2">
    <source>
        <dbReference type="EMBL" id="KAH0957211.1"/>
    </source>
</evidence>
<accession>A0A9P8SC60</accession>
<sequence length="508" mass="58417">MNGLNWPKPNLNRENWSLKILNQDPKNSIHLIHPSFKIFKKFTFVYHPYRSIAIDDERLSQLPEDGNVVDTIPQSQVEAADVGPEEDQEAEPDLEDAAAVPDLLAKDTELDALRSILASHALLSLAFPCLFPDGRADFVEPRLRSIEYKDYIEHAMRWHDGRFARHPTFRFVAFNTLMRSQARARSKFFVKQHDGTREPLTREQLLQALEHSEDPEAQALINSITRKRQDLEAYAYVLGCPGAFITFSPADLHWRSLYQHMPRYGEWLRASEPERMALSRYLLRQNPHIAAFHFHRRYCLFRDVVLRTKFNVTDYWDRYEWQGRGSPHNHGLYWMENGPVADMGDEAARDLFARTWGFHITAINPEPSRTMPQGEGNPLSVDPLGVEMTFLRLSQIVNRCQRHRCNTAYCLRVRKRSGDLANDMEGAAADIEAANVADPERECRFNFPRALRELAAVIRKEGKSYYIFEAARNDSLMNHFNPAIILGWLANIDISPCTSLSVVPAIAS</sequence>
<dbReference type="GeneID" id="68360888"/>
<comment type="caution">
    <text evidence="2">The sequence shown here is derived from an EMBL/GenBank/DDBJ whole genome shotgun (WGS) entry which is preliminary data.</text>
</comment>
<keyword evidence="3" id="KW-1185">Reference proteome</keyword>
<protein>
    <submittedName>
        <fullName evidence="2">ATP-dependent DNA helicase PIF1</fullName>
    </submittedName>
</protein>
<feature type="domain" description="Helitron helicase-like" evidence="1">
    <location>
        <begin position="151"/>
        <end position="333"/>
    </location>
</feature>
<gene>
    <name evidence="2" type="ORF">HRG_11760</name>
</gene>
<dbReference type="Pfam" id="PF14214">
    <property type="entry name" value="Helitron_like_N"/>
    <property type="match status" value="1"/>
</dbReference>
<organism evidence="2 3">
    <name type="scientific">Hirsutella rhossiliensis</name>
    <dbReference type="NCBI Taxonomy" id="111463"/>
    <lineage>
        <taxon>Eukaryota</taxon>
        <taxon>Fungi</taxon>
        <taxon>Dikarya</taxon>
        <taxon>Ascomycota</taxon>
        <taxon>Pezizomycotina</taxon>
        <taxon>Sordariomycetes</taxon>
        <taxon>Hypocreomycetidae</taxon>
        <taxon>Hypocreales</taxon>
        <taxon>Ophiocordycipitaceae</taxon>
        <taxon>Hirsutella</taxon>
    </lineage>
</organism>
<proteinExistence type="predicted"/>